<dbReference type="PANTHER" id="PTHR43377:SF2">
    <property type="entry name" value="BINDING ROSSMANN FOLD OXIDOREDUCTASE, PUTATIVE (AFU_ORTHOLOGUE AFUA_4G00560)-RELATED"/>
    <property type="match status" value="1"/>
</dbReference>
<dbReference type="InterPro" id="IPR000683">
    <property type="entry name" value="Gfo/Idh/MocA-like_OxRdtase_N"/>
</dbReference>
<dbReference type="EMBL" id="LYPC01000014">
    <property type="protein sequence ID" value="OCT15717.1"/>
    <property type="molecule type" value="Genomic_DNA"/>
</dbReference>
<dbReference type="InterPro" id="IPR055170">
    <property type="entry name" value="GFO_IDH_MocA-like_dom"/>
</dbReference>
<keyword evidence="4" id="KW-1185">Reference proteome</keyword>
<dbReference type="AlphaFoldDB" id="A0A1C1A587"/>
<sequence length="423" mass="47473">MAKIKIALIGAGMRGLNYINYVHKHRMEAELVAVADPNQARRNKVREMFELDETVCFESWEELLAGPKRADAVFICTQDQLHVAPTLRALEAGYHVMLEKPMATDPGDCVQVVQAADKYERMLVICHVLRYTPFFQTLKRLLDENAIGELVTVQHNENVGFLHQAHSYVRGNWSVTANSSPMILSKSSHDLDIISWLIGAECVNLSSFGSLSYFKAKNAPAGATERCLDGCPAADECEYYAPNQYLTENLKWWSYAISDDWSYEGRLKALQEGPYGRCVFHCDNDVVDHQVVNMEFANDVTASFIMSAFTNEISRTIKLMGTKGEIRAAMEKDEIEIHRFDTGFKETITLNKSDGHIGHGGGDGGIVKDFLKLLRTDASSSLTSAEVSLQSHLMAFAAENSRLTKQVVNLRDYRRQIEDKLSE</sequence>
<reference evidence="4" key="1">
    <citation type="submission" date="2016-05" db="EMBL/GenBank/DDBJ databases">
        <title>Paenibacillus oryzae. sp. nov., isolated from the rice root.</title>
        <authorList>
            <person name="Zhang J."/>
            <person name="Zhang X."/>
        </authorList>
    </citation>
    <scope>NUCLEOTIDE SEQUENCE [LARGE SCALE GENOMIC DNA]</scope>
    <source>
        <strain evidence="4">KCTC13222</strain>
    </source>
</reference>
<dbReference type="STRING" id="512399.A8709_13815"/>
<proteinExistence type="predicted"/>
<dbReference type="SUPFAM" id="SSF51735">
    <property type="entry name" value="NAD(P)-binding Rossmann-fold domains"/>
    <property type="match status" value="1"/>
</dbReference>
<evidence type="ECO:0000259" key="2">
    <source>
        <dbReference type="Pfam" id="PF22725"/>
    </source>
</evidence>
<dbReference type="GO" id="GO:0000166">
    <property type="term" value="F:nucleotide binding"/>
    <property type="evidence" value="ECO:0007669"/>
    <property type="project" value="InterPro"/>
</dbReference>
<dbReference type="Pfam" id="PF22725">
    <property type="entry name" value="GFO_IDH_MocA_C3"/>
    <property type="match status" value="1"/>
</dbReference>
<evidence type="ECO:0000313" key="4">
    <source>
        <dbReference type="Proteomes" id="UP000093309"/>
    </source>
</evidence>
<dbReference type="OrthoDB" id="9781031at2"/>
<evidence type="ECO:0000313" key="3">
    <source>
        <dbReference type="EMBL" id="OCT15717.1"/>
    </source>
</evidence>
<dbReference type="PANTHER" id="PTHR43377">
    <property type="entry name" value="BILIVERDIN REDUCTASE A"/>
    <property type="match status" value="1"/>
</dbReference>
<dbReference type="InterPro" id="IPR036291">
    <property type="entry name" value="NAD(P)-bd_dom_sf"/>
</dbReference>
<dbReference type="Gene3D" id="3.40.50.720">
    <property type="entry name" value="NAD(P)-binding Rossmann-like Domain"/>
    <property type="match status" value="1"/>
</dbReference>
<protein>
    <submittedName>
        <fullName evidence="3">Oxidoreductase</fullName>
    </submittedName>
</protein>
<dbReference type="SUPFAM" id="SSF55347">
    <property type="entry name" value="Glyceraldehyde-3-phosphate dehydrogenase-like, C-terminal domain"/>
    <property type="match status" value="1"/>
</dbReference>
<organism evidence="3 4">
    <name type="scientific">Paenibacillus pectinilyticus</name>
    <dbReference type="NCBI Taxonomy" id="512399"/>
    <lineage>
        <taxon>Bacteria</taxon>
        <taxon>Bacillati</taxon>
        <taxon>Bacillota</taxon>
        <taxon>Bacilli</taxon>
        <taxon>Bacillales</taxon>
        <taxon>Paenibacillaceae</taxon>
        <taxon>Paenibacillus</taxon>
    </lineage>
</organism>
<dbReference type="InterPro" id="IPR051450">
    <property type="entry name" value="Gfo/Idh/MocA_Oxidoreductases"/>
</dbReference>
<dbReference type="Gene3D" id="3.30.360.10">
    <property type="entry name" value="Dihydrodipicolinate Reductase, domain 2"/>
    <property type="match status" value="1"/>
</dbReference>
<evidence type="ECO:0000259" key="1">
    <source>
        <dbReference type="Pfam" id="PF01408"/>
    </source>
</evidence>
<accession>A0A1C1A587</accession>
<feature type="domain" description="GFO/IDH/MocA-like oxidoreductase" evidence="2">
    <location>
        <begin position="135"/>
        <end position="327"/>
    </location>
</feature>
<feature type="domain" description="Gfo/Idh/MocA-like oxidoreductase N-terminal" evidence="1">
    <location>
        <begin position="4"/>
        <end position="124"/>
    </location>
</feature>
<dbReference type="Pfam" id="PF01408">
    <property type="entry name" value="GFO_IDH_MocA"/>
    <property type="match status" value="1"/>
</dbReference>
<name>A0A1C1A587_9BACL</name>
<comment type="caution">
    <text evidence="3">The sequence shown here is derived from an EMBL/GenBank/DDBJ whole genome shotgun (WGS) entry which is preliminary data.</text>
</comment>
<gene>
    <name evidence="3" type="ORF">A8709_13815</name>
</gene>
<dbReference type="Proteomes" id="UP000093309">
    <property type="component" value="Unassembled WGS sequence"/>
</dbReference>